<organism evidence="1 2">
    <name type="scientific">Paraglomus brasilianum</name>
    <dbReference type="NCBI Taxonomy" id="144538"/>
    <lineage>
        <taxon>Eukaryota</taxon>
        <taxon>Fungi</taxon>
        <taxon>Fungi incertae sedis</taxon>
        <taxon>Mucoromycota</taxon>
        <taxon>Glomeromycotina</taxon>
        <taxon>Glomeromycetes</taxon>
        <taxon>Paraglomerales</taxon>
        <taxon>Paraglomeraceae</taxon>
        <taxon>Paraglomus</taxon>
    </lineage>
</organism>
<dbReference type="Proteomes" id="UP000789739">
    <property type="component" value="Unassembled WGS sequence"/>
</dbReference>
<proteinExistence type="predicted"/>
<evidence type="ECO:0000313" key="1">
    <source>
        <dbReference type="EMBL" id="CAG8681118.1"/>
    </source>
</evidence>
<dbReference type="AlphaFoldDB" id="A0A9N9EII6"/>
<dbReference type="OrthoDB" id="10447861at2759"/>
<keyword evidence="2" id="KW-1185">Reference proteome</keyword>
<reference evidence="1" key="1">
    <citation type="submission" date="2021-06" db="EMBL/GenBank/DDBJ databases">
        <authorList>
            <person name="Kallberg Y."/>
            <person name="Tangrot J."/>
            <person name="Rosling A."/>
        </authorList>
    </citation>
    <scope>NUCLEOTIDE SEQUENCE</scope>
    <source>
        <strain evidence="1">BR232B</strain>
    </source>
</reference>
<evidence type="ECO:0000313" key="2">
    <source>
        <dbReference type="Proteomes" id="UP000789739"/>
    </source>
</evidence>
<sequence length="84" mass="9467">FKKAVVNKLKDDSEKWSKSVIKLTKAQKSLLFEERKKECHSFSQETCAAEIQSASGRTCRLNQSVVSKMLKGQYMPKEGEKAVG</sequence>
<name>A0A9N9EII6_9GLOM</name>
<feature type="non-terminal residue" evidence="1">
    <location>
        <position position="1"/>
    </location>
</feature>
<protein>
    <submittedName>
        <fullName evidence="1">9177_t:CDS:1</fullName>
    </submittedName>
</protein>
<dbReference type="EMBL" id="CAJVPI010006985">
    <property type="protein sequence ID" value="CAG8681118.1"/>
    <property type="molecule type" value="Genomic_DNA"/>
</dbReference>
<gene>
    <name evidence="1" type="ORF">PBRASI_LOCUS11813</name>
</gene>
<accession>A0A9N9EII6</accession>
<comment type="caution">
    <text evidence="1">The sequence shown here is derived from an EMBL/GenBank/DDBJ whole genome shotgun (WGS) entry which is preliminary data.</text>
</comment>